<keyword evidence="4" id="KW-1185">Reference proteome</keyword>
<protein>
    <recommendedName>
        <fullName evidence="2">Clp R domain-containing protein</fullName>
    </recommendedName>
</protein>
<dbReference type="SUPFAM" id="SSF81923">
    <property type="entry name" value="Double Clp-N motif"/>
    <property type="match status" value="2"/>
</dbReference>
<evidence type="ECO:0000313" key="3">
    <source>
        <dbReference type="EMBL" id="PAU45950.1"/>
    </source>
</evidence>
<comment type="caution">
    <text evidence="3">The sequence shown here is derived from an EMBL/GenBank/DDBJ whole genome shotgun (WGS) entry which is preliminary data.</text>
</comment>
<dbReference type="InterPro" id="IPR004176">
    <property type="entry name" value="Clp_R_N"/>
</dbReference>
<accession>A0A2A2D3P2</accession>
<dbReference type="Proteomes" id="UP000218944">
    <property type="component" value="Unassembled WGS sequence"/>
</dbReference>
<name>A0A2A2D3P2_9ACTN</name>
<evidence type="ECO:0000256" key="1">
    <source>
        <dbReference type="PROSITE-ProRule" id="PRU01251"/>
    </source>
</evidence>
<dbReference type="RefSeq" id="WP_095583521.1">
    <property type="nucleotide sequence ID" value="NZ_JAJQQQ010000001.1"/>
</dbReference>
<dbReference type="Gene3D" id="1.10.1780.10">
    <property type="entry name" value="Clp, N-terminal domain"/>
    <property type="match status" value="2"/>
</dbReference>
<sequence length="214" mass="22687">MFERFTLNARIAVVRSQQEARELGHPWIGSEHLMLGLLAEKEVPILALARLGVTYEAYRPAVLAAADGGLGLAEEDREALTGAGIDLAAVREHFLRTQAPASPAPAPEPEPARRWLPFGRRKAAAPAPSPAPASIVVPGLAPDAHLPFTPHGQRALDSASKVMLAQADDRITLAHVVLGLLTPADELLSRSLQRVGTDIEPVRAAVLADLGQVA</sequence>
<keyword evidence="1" id="KW-0677">Repeat</keyword>
<feature type="domain" description="Clp R" evidence="2">
    <location>
        <begin position="2"/>
        <end position="212"/>
    </location>
</feature>
<dbReference type="Pfam" id="PF02861">
    <property type="entry name" value="Clp_N"/>
    <property type="match status" value="1"/>
</dbReference>
<dbReference type="PROSITE" id="PS51903">
    <property type="entry name" value="CLP_R"/>
    <property type="match status" value="1"/>
</dbReference>
<reference evidence="3 4" key="1">
    <citation type="submission" date="2017-08" db="EMBL/GenBank/DDBJ databases">
        <title>Genome sequence of Streptomyces albireticuli NRRL B-1670.</title>
        <authorList>
            <person name="Graham D.E."/>
            <person name="Mahan K.M."/>
            <person name="Klingeman D.M."/>
            <person name="Hettich R.L."/>
            <person name="Parry R.J."/>
            <person name="Spain J.C."/>
        </authorList>
    </citation>
    <scope>NUCLEOTIDE SEQUENCE [LARGE SCALE GENOMIC DNA]</scope>
    <source>
        <strain evidence="3 4">NRRL B-1670</strain>
    </source>
</reference>
<organism evidence="3 4">
    <name type="scientific">Streptomyces albireticuli</name>
    <dbReference type="NCBI Taxonomy" id="1940"/>
    <lineage>
        <taxon>Bacteria</taxon>
        <taxon>Bacillati</taxon>
        <taxon>Actinomycetota</taxon>
        <taxon>Actinomycetes</taxon>
        <taxon>Kitasatosporales</taxon>
        <taxon>Streptomycetaceae</taxon>
        <taxon>Streptomyces</taxon>
    </lineage>
</organism>
<gene>
    <name evidence="3" type="ORF">CK936_26725</name>
</gene>
<evidence type="ECO:0000313" key="4">
    <source>
        <dbReference type="Proteomes" id="UP000218944"/>
    </source>
</evidence>
<dbReference type="EMBL" id="NSJV01000515">
    <property type="protein sequence ID" value="PAU45950.1"/>
    <property type="molecule type" value="Genomic_DNA"/>
</dbReference>
<dbReference type="InterPro" id="IPR036628">
    <property type="entry name" value="Clp_N_dom_sf"/>
</dbReference>
<proteinExistence type="predicted"/>
<dbReference type="AlphaFoldDB" id="A0A2A2D3P2"/>
<evidence type="ECO:0000259" key="2">
    <source>
        <dbReference type="PROSITE" id="PS51903"/>
    </source>
</evidence>